<protein>
    <submittedName>
        <fullName evidence="2">Uncharacterized protein</fullName>
    </submittedName>
</protein>
<name>A0ABM9EXJ1_9BACI</name>
<gene>
    <name evidence="2" type="ORF">BACCIP111895_04162</name>
</gene>
<feature type="transmembrane region" description="Helical" evidence="1">
    <location>
        <begin position="41"/>
        <end position="74"/>
    </location>
</feature>
<evidence type="ECO:0000313" key="3">
    <source>
        <dbReference type="Proteomes" id="UP000838308"/>
    </source>
</evidence>
<keyword evidence="1" id="KW-1133">Transmembrane helix</keyword>
<evidence type="ECO:0000313" key="2">
    <source>
        <dbReference type="EMBL" id="CAH2716974.1"/>
    </source>
</evidence>
<dbReference type="Proteomes" id="UP000838308">
    <property type="component" value="Unassembled WGS sequence"/>
</dbReference>
<reference evidence="2" key="1">
    <citation type="submission" date="2022-04" db="EMBL/GenBank/DDBJ databases">
        <authorList>
            <person name="Criscuolo A."/>
        </authorList>
    </citation>
    <scope>NUCLEOTIDE SEQUENCE</scope>
    <source>
        <strain evidence="2">CIP111895</strain>
    </source>
</reference>
<sequence length="118" mass="12268">MCLECVAGAAEVVAEAFVAEAFVAGAADFVAEDAVSVVAVVVAASVLAVSVSVLAVSVSVLAVSVLVLFSYFGVSEKNSYFMNRKCPLHGHVQQEALLFGNIRIYISLDFENCPAPAP</sequence>
<accession>A0ABM9EXJ1</accession>
<proteinExistence type="predicted"/>
<keyword evidence="3" id="KW-1185">Reference proteome</keyword>
<keyword evidence="1" id="KW-0472">Membrane</keyword>
<dbReference type="EMBL" id="CALBWS010000036">
    <property type="protein sequence ID" value="CAH2716974.1"/>
    <property type="molecule type" value="Genomic_DNA"/>
</dbReference>
<evidence type="ECO:0000256" key="1">
    <source>
        <dbReference type="SAM" id="Phobius"/>
    </source>
</evidence>
<comment type="caution">
    <text evidence="2">The sequence shown here is derived from an EMBL/GenBank/DDBJ whole genome shotgun (WGS) entry which is preliminary data.</text>
</comment>
<keyword evidence="1" id="KW-0812">Transmembrane</keyword>
<organism evidence="2 3">
    <name type="scientific">Neobacillus rhizosphaerae</name>
    <dbReference type="NCBI Taxonomy" id="2880965"/>
    <lineage>
        <taxon>Bacteria</taxon>
        <taxon>Bacillati</taxon>
        <taxon>Bacillota</taxon>
        <taxon>Bacilli</taxon>
        <taxon>Bacillales</taxon>
        <taxon>Bacillaceae</taxon>
        <taxon>Neobacillus</taxon>
    </lineage>
</organism>